<keyword evidence="1" id="KW-1133">Transmembrane helix</keyword>
<keyword evidence="1" id="KW-0812">Transmembrane</keyword>
<evidence type="ECO:0000313" key="3">
    <source>
        <dbReference type="Proteomes" id="UP001642484"/>
    </source>
</evidence>
<dbReference type="EMBL" id="CAXAMN010004109">
    <property type="protein sequence ID" value="CAK9007652.1"/>
    <property type="molecule type" value="Genomic_DNA"/>
</dbReference>
<reference evidence="2 3" key="1">
    <citation type="submission" date="2024-02" db="EMBL/GenBank/DDBJ databases">
        <authorList>
            <person name="Chen Y."/>
            <person name="Shah S."/>
            <person name="Dougan E. K."/>
            <person name="Thang M."/>
            <person name="Chan C."/>
        </authorList>
    </citation>
    <scope>NUCLEOTIDE SEQUENCE [LARGE SCALE GENOMIC DNA]</scope>
</reference>
<protein>
    <submittedName>
        <fullName evidence="2">Uncharacterized protein</fullName>
    </submittedName>
</protein>
<name>A0ABP0IZY3_9DINO</name>
<evidence type="ECO:0000313" key="2">
    <source>
        <dbReference type="EMBL" id="CAK9007652.1"/>
    </source>
</evidence>
<comment type="caution">
    <text evidence="2">The sequence shown here is derived from an EMBL/GenBank/DDBJ whole genome shotgun (WGS) entry which is preliminary data.</text>
</comment>
<organism evidence="2 3">
    <name type="scientific">Durusdinium trenchii</name>
    <dbReference type="NCBI Taxonomy" id="1381693"/>
    <lineage>
        <taxon>Eukaryota</taxon>
        <taxon>Sar</taxon>
        <taxon>Alveolata</taxon>
        <taxon>Dinophyceae</taxon>
        <taxon>Suessiales</taxon>
        <taxon>Symbiodiniaceae</taxon>
        <taxon>Durusdinium</taxon>
    </lineage>
</organism>
<dbReference type="Proteomes" id="UP001642484">
    <property type="component" value="Unassembled WGS sequence"/>
</dbReference>
<proteinExistence type="predicted"/>
<keyword evidence="3" id="KW-1185">Reference proteome</keyword>
<gene>
    <name evidence="2" type="ORF">CCMP2556_LOCUS8935</name>
</gene>
<evidence type="ECO:0000256" key="1">
    <source>
        <dbReference type="SAM" id="Phobius"/>
    </source>
</evidence>
<sequence>MTPAELQCTVRRLIYFNAPKVFVILVMAVFYLDIPPPPQPLEVIEVFAGRARLTRLAKSMGIPSEAHDIDFDLEGAKYSKSAMDINSSAGLLLPAFHLGLVFGSMVHGCHYLRCVCLSDNARDPKHQQLRRALMNWDFEGYRHLGVKKWFVSFVLKSMEVTI</sequence>
<keyword evidence="1" id="KW-0472">Membrane</keyword>
<feature type="transmembrane region" description="Helical" evidence="1">
    <location>
        <begin position="12"/>
        <end position="32"/>
    </location>
</feature>
<accession>A0ABP0IZY3</accession>